<dbReference type="Proteomes" id="UP000318093">
    <property type="component" value="Unassembled WGS sequence"/>
</dbReference>
<proteinExistence type="predicted"/>
<evidence type="ECO:0000259" key="1">
    <source>
        <dbReference type="Pfam" id="PF01494"/>
    </source>
</evidence>
<dbReference type="InterPro" id="IPR050407">
    <property type="entry name" value="Geranylgeranyl_reductase"/>
</dbReference>
<dbReference type="Gene3D" id="3.50.50.60">
    <property type="entry name" value="FAD/NAD(P)-binding domain"/>
    <property type="match status" value="1"/>
</dbReference>
<evidence type="ECO:0000313" key="2">
    <source>
        <dbReference type="EMBL" id="TMI79419.1"/>
    </source>
</evidence>
<accession>A0A537J798</accession>
<dbReference type="EMBL" id="VBAN01000329">
    <property type="protein sequence ID" value="TMI79419.1"/>
    <property type="molecule type" value="Genomic_DNA"/>
</dbReference>
<organism evidence="2 3">
    <name type="scientific">Candidatus Segetimicrobium genomatis</name>
    <dbReference type="NCBI Taxonomy" id="2569760"/>
    <lineage>
        <taxon>Bacteria</taxon>
        <taxon>Bacillati</taxon>
        <taxon>Candidatus Sysuimicrobiota</taxon>
        <taxon>Candidatus Sysuimicrobiia</taxon>
        <taxon>Candidatus Sysuimicrobiales</taxon>
        <taxon>Candidatus Segetimicrobiaceae</taxon>
        <taxon>Candidatus Segetimicrobium</taxon>
    </lineage>
</organism>
<dbReference type="InterPro" id="IPR002938">
    <property type="entry name" value="FAD-bd"/>
</dbReference>
<sequence length="406" mass="42784">MGEWRDVVVVGAGPGGSAAAHYLARRGVDVLLVDKAEFPREKTCGDGLTPRAAAVLHDMGVLDALLRVGRPISGAEIVSPDGYSTGAPVPSQRGVPASMLVVPRITLDNVLRKRAIQSGAQFEGGVLVSGVEAAAGGVVIKAEQAGRPLVIKARLAMLATGASIGLLKRLGLLAKAPAVMLAARAYFDGIRGLTDRIQIRFDGVPLPGYGWIFPVSPSSANVGAGFFPPRWSRRAPASPRAVLDMFLRGRFVSAALDGAHQAGPAKSYPLRVDFPDAPTFGGGMLLVGEAAGLVNPLTGEGIDYALESAQIAAEHAARGLAEGTLSLKRCEEYDRHLRARFGRLFTFCRRVRDASLNATLLNRLARIASGRDDLKMLLINVALGNREVSETLSVATALKKAFALAR</sequence>
<dbReference type="InterPro" id="IPR036188">
    <property type="entry name" value="FAD/NAD-bd_sf"/>
</dbReference>
<feature type="domain" description="FAD-binding" evidence="1">
    <location>
        <begin position="6"/>
        <end position="153"/>
    </location>
</feature>
<dbReference type="SUPFAM" id="SSF51905">
    <property type="entry name" value="FAD/NAD(P)-binding domain"/>
    <property type="match status" value="1"/>
</dbReference>
<comment type="caution">
    <text evidence="2">The sequence shown here is derived from an EMBL/GenBank/DDBJ whole genome shotgun (WGS) entry which is preliminary data.</text>
</comment>
<dbReference type="GO" id="GO:0071949">
    <property type="term" value="F:FAD binding"/>
    <property type="evidence" value="ECO:0007669"/>
    <property type="project" value="InterPro"/>
</dbReference>
<dbReference type="PRINTS" id="PR00420">
    <property type="entry name" value="RNGMNOXGNASE"/>
</dbReference>
<dbReference type="Pfam" id="PF01494">
    <property type="entry name" value="FAD_binding_3"/>
    <property type="match status" value="1"/>
</dbReference>
<dbReference type="PANTHER" id="PTHR42685">
    <property type="entry name" value="GERANYLGERANYL DIPHOSPHATE REDUCTASE"/>
    <property type="match status" value="1"/>
</dbReference>
<gene>
    <name evidence="2" type="ORF">E6H03_10305</name>
</gene>
<dbReference type="PANTHER" id="PTHR42685:SF22">
    <property type="entry name" value="CONDITIONED MEDIUM FACTOR RECEPTOR 1"/>
    <property type="match status" value="1"/>
</dbReference>
<dbReference type="InterPro" id="IPR011777">
    <property type="entry name" value="Geranylgeranyl_Rdtase_fam"/>
</dbReference>
<reference evidence="2 3" key="1">
    <citation type="journal article" date="2019" name="Nat. Microbiol.">
        <title>Mediterranean grassland soil C-N compound turnover is dependent on rainfall and depth, and is mediated by genomically divergent microorganisms.</title>
        <authorList>
            <person name="Diamond S."/>
            <person name="Andeer P.F."/>
            <person name="Li Z."/>
            <person name="Crits-Christoph A."/>
            <person name="Burstein D."/>
            <person name="Anantharaman K."/>
            <person name="Lane K.R."/>
            <person name="Thomas B.C."/>
            <person name="Pan C."/>
            <person name="Northen T.R."/>
            <person name="Banfield J.F."/>
        </authorList>
    </citation>
    <scope>NUCLEOTIDE SEQUENCE [LARGE SCALE GENOMIC DNA]</scope>
    <source>
        <strain evidence="2">NP_6</strain>
    </source>
</reference>
<dbReference type="NCBIfam" id="TIGR02032">
    <property type="entry name" value="GG-red-SF"/>
    <property type="match status" value="1"/>
</dbReference>
<name>A0A537J798_9BACT</name>
<evidence type="ECO:0000313" key="3">
    <source>
        <dbReference type="Proteomes" id="UP000318093"/>
    </source>
</evidence>
<dbReference type="AlphaFoldDB" id="A0A537J798"/>
<protein>
    <submittedName>
        <fullName evidence="2">Geranylgeranyl reductase family protein</fullName>
    </submittedName>
</protein>
<dbReference type="GO" id="GO:0016628">
    <property type="term" value="F:oxidoreductase activity, acting on the CH-CH group of donors, NAD or NADP as acceptor"/>
    <property type="evidence" value="ECO:0007669"/>
    <property type="project" value="InterPro"/>
</dbReference>